<keyword evidence="5" id="KW-0106">Calcium</keyword>
<keyword evidence="3" id="KW-0479">Metal-binding</keyword>
<comment type="caution">
    <text evidence="7">The sequence shown here is derived from an EMBL/GenBank/DDBJ whole genome shotgun (WGS) entry which is preliminary data.</text>
</comment>
<gene>
    <name evidence="7" type="ORF">RIF29_24491</name>
</gene>
<dbReference type="SUPFAM" id="SSF55961">
    <property type="entry name" value="Bet v1-like"/>
    <property type="match status" value="1"/>
</dbReference>
<keyword evidence="4" id="KW-0378">Hydrolase</keyword>
<feature type="domain" description="Bet v I/Major latex protein" evidence="6">
    <location>
        <begin position="2"/>
        <end position="94"/>
    </location>
</feature>
<keyword evidence="8" id="KW-1185">Reference proteome</keyword>
<evidence type="ECO:0000259" key="6">
    <source>
        <dbReference type="SMART" id="SM01037"/>
    </source>
</evidence>
<dbReference type="InterPro" id="IPR051761">
    <property type="entry name" value="MLP-like_ligand-binding"/>
</dbReference>
<dbReference type="GO" id="GO:0016787">
    <property type="term" value="F:hydrolase activity"/>
    <property type="evidence" value="ECO:0007669"/>
    <property type="project" value="UniProtKB-KW"/>
</dbReference>
<dbReference type="PANTHER" id="PTHR31907">
    <property type="entry name" value="MLP-LIKE PROTEIN 423"/>
    <property type="match status" value="1"/>
</dbReference>
<dbReference type="GO" id="GO:0004518">
    <property type="term" value="F:nuclease activity"/>
    <property type="evidence" value="ECO:0007669"/>
    <property type="project" value="UniProtKB-KW"/>
</dbReference>
<dbReference type="Proteomes" id="UP001372338">
    <property type="component" value="Unassembled WGS sequence"/>
</dbReference>
<evidence type="ECO:0000256" key="5">
    <source>
        <dbReference type="ARBA" id="ARBA00022837"/>
    </source>
</evidence>
<dbReference type="GO" id="GO:0006952">
    <property type="term" value="P:defense response"/>
    <property type="evidence" value="ECO:0007669"/>
    <property type="project" value="InterPro"/>
</dbReference>
<evidence type="ECO:0000256" key="2">
    <source>
        <dbReference type="ARBA" id="ARBA00022722"/>
    </source>
</evidence>
<dbReference type="GO" id="GO:0046872">
    <property type="term" value="F:metal ion binding"/>
    <property type="evidence" value="ECO:0007669"/>
    <property type="project" value="UniProtKB-KW"/>
</dbReference>
<sequence length="94" mass="10783">MALADGKPTTLKERIEAIDESKKSFTRSFFDGDLGKQYKVFIFTMELNEKDDGSGLLKCIVEFELVNENVQPPYSYLEFFHKCAKDVDDYLISA</sequence>
<reference evidence="7 8" key="1">
    <citation type="submission" date="2024-01" db="EMBL/GenBank/DDBJ databases">
        <title>The genomes of 5 underutilized Papilionoideae crops provide insights into root nodulation and disease resistanc.</title>
        <authorList>
            <person name="Yuan L."/>
        </authorList>
    </citation>
    <scope>NUCLEOTIDE SEQUENCE [LARGE SCALE GENOMIC DNA]</scope>
    <source>
        <strain evidence="7">ZHUSHIDOU_FW_LH</strain>
        <tissue evidence="7">Leaf</tissue>
    </source>
</reference>
<dbReference type="GO" id="GO:0005829">
    <property type="term" value="C:cytosol"/>
    <property type="evidence" value="ECO:0007669"/>
    <property type="project" value="UniProtKB-SubCell"/>
</dbReference>
<evidence type="ECO:0000313" key="7">
    <source>
        <dbReference type="EMBL" id="KAK7258902.1"/>
    </source>
</evidence>
<dbReference type="InterPro" id="IPR023393">
    <property type="entry name" value="START-like_dom_sf"/>
</dbReference>
<dbReference type="EMBL" id="JAYWIO010000005">
    <property type="protein sequence ID" value="KAK7258902.1"/>
    <property type="molecule type" value="Genomic_DNA"/>
</dbReference>
<accession>A0AAN9EJT9</accession>
<dbReference type="SMART" id="SM01037">
    <property type="entry name" value="Bet_v_1"/>
    <property type="match status" value="1"/>
</dbReference>
<keyword evidence="2" id="KW-0540">Nuclease</keyword>
<dbReference type="AlphaFoldDB" id="A0AAN9EJT9"/>
<evidence type="ECO:0000256" key="3">
    <source>
        <dbReference type="ARBA" id="ARBA00022723"/>
    </source>
</evidence>
<comment type="subcellular location">
    <subcellularLocation>
        <location evidence="1">Cytoplasm</location>
        <location evidence="1">Cytosol</location>
    </subcellularLocation>
</comment>
<evidence type="ECO:0000313" key="8">
    <source>
        <dbReference type="Proteomes" id="UP001372338"/>
    </source>
</evidence>
<dbReference type="InterPro" id="IPR000916">
    <property type="entry name" value="Bet_v_I/MLP"/>
</dbReference>
<dbReference type="Pfam" id="PF00407">
    <property type="entry name" value="Bet_v_1"/>
    <property type="match status" value="1"/>
</dbReference>
<protein>
    <recommendedName>
        <fullName evidence="6">Bet v I/Major latex protein domain-containing protein</fullName>
    </recommendedName>
</protein>
<name>A0AAN9EJT9_CROPI</name>
<evidence type="ECO:0000256" key="1">
    <source>
        <dbReference type="ARBA" id="ARBA00004514"/>
    </source>
</evidence>
<organism evidence="7 8">
    <name type="scientific">Crotalaria pallida</name>
    <name type="common">Smooth rattlebox</name>
    <name type="synonym">Crotalaria striata</name>
    <dbReference type="NCBI Taxonomy" id="3830"/>
    <lineage>
        <taxon>Eukaryota</taxon>
        <taxon>Viridiplantae</taxon>
        <taxon>Streptophyta</taxon>
        <taxon>Embryophyta</taxon>
        <taxon>Tracheophyta</taxon>
        <taxon>Spermatophyta</taxon>
        <taxon>Magnoliopsida</taxon>
        <taxon>eudicotyledons</taxon>
        <taxon>Gunneridae</taxon>
        <taxon>Pentapetalae</taxon>
        <taxon>rosids</taxon>
        <taxon>fabids</taxon>
        <taxon>Fabales</taxon>
        <taxon>Fabaceae</taxon>
        <taxon>Papilionoideae</taxon>
        <taxon>50 kb inversion clade</taxon>
        <taxon>genistoids sensu lato</taxon>
        <taxon>core genistoids</taxon>
        <taxon>Crotalarieae</taxon>
        <taxon>Crotalaria</taxon>
    </lineage>
</organism>
<proteinExistence type="predicted"/>
<dbReference type="Gene3D" id="3.30.530.20">
    <property type="match status" value="1"/>
</dbReference>
<evidence type="ECO:0000256" key="4">
    <source>
        <dbReference type="ARBA" id="ARBA00022801"/>
    </source>
</evidence>